<evidence type="ECO:0000313" key="2">
    <source>
        <dbReference type="Proteomes" id="UP000824159"/>
    </source>
</evidence>
<evidence type="ECO:0008006" key="3">
    <source>
        <dbReference type="Google" id="ProtNLM"/>
    </source>
</evidence>
<accession>A0A9D1HCP2</accession>
<proteinExistence type="predicted"/>
<dbReference type="SUPFAM" id="SSF52540">
    <property type="entry name" value="P-loop containing nucleoside triphosphate hydrolases"/>
    <property type="match status" value="1"/>
</dbReference>
<gene>
    <name evidence="1" type="ORF">IAD12_02840</name>
</gene>
<dbReference type="Proteomes" id="UP000824159">
    <property type="component" value="Unassembled WGS sequence"/>
</dbReference>
<organism evidence="1 2">
    <name type="scientific">Candidatus Allocopromorpha excrementavium</name>
    <dbReference type="NCBI Taxonomy" id="2840741"/>
    <lineage>
        <taxon>Bacteria</taxon>
        <taxon>Bacillati</taxon>
        <taxon>Bacillota</taxon>
        <taxon>Clostridia</taxon>
        <taxon>Eubacteriales</taxon>
        <taxon>Eubacteriaceae</taxon>
        <taxon>Eubacteriaceae incertae sedis</taxon>
        <taxon>Candidatus Allocopromorpha</taxon>
    </lineage>
</organism>
<dbReference type="Gene3D" id="3.40.50.300">
    <property type="entry name" value="P-loop containing nucleotide triphosphate hydrolases"/>
    <property type="match status" value="1"/>
</dbReference>
<reference evidence="1" key="2">
    <citation type="journal article" date="2021" name="PeerJ">
        <title>Extensive microbial diversity within the chicken gut microbiome revealed by metagenomics and culture.</title>
        <authorList>
            <person name="Gilroy R."/>
            <person name="Ravi A."/>
            <person name="Getino M."/>
            <person name="Pursley I."/>
            <person name="Horton D.L."/>
            <person name="Alikhan N.F."/>
            <person name="Baker D."/>
            <person name="Gharbi K."/>
            <person name="Hall N."/>
            <person name="Watson M."/>
            <person name="Adriaenssens E.M."/>
            <person name="Foster-Nyarko E."/>
            <person name="Jarju S."/>
            <person name="Secka A."/>
            <person name="Antonio M."/>
            <person name="Oren A."/>
            <person name="Chaudhuri R.R."/>
            <person name="La Ragione R."/>
            <person name="Hildebrand F."/>
            <person name="Pallen M.J."/>
        </authorList>
    </citation>
    <scope>NUCLEOTIDE SEQUENCE</scope>
    <source>
        <strain evidence="1">CHK176-22527</strain>
    </source>
</reference>
<dbReference type="InterPro" id="IPR027417">
    <property type="entry name" value="P-loop_NTPase"/>
</dbReference>
<name>A0A9D1HCP2_9FIRM</name>
<comment type="caution">
    <text evidence="1">The sequence shown here is derived from an EMBL/GenBank/DDBJ whole genome shotgun (WGS) entry which is preliminary data.</text>
</comment>
<evidence type="ECO:0000313" key="1">
    <source>
        <dbReference type="EMBL" id="HIT99174.1"/>
    </source>
</evidence>
<dbReference type="AlphaFoldDB" id="A0A9D1HCP2"/>
<sequence length="386" mass="43487">MENISVAVVTDNENYGKALSAGLLNVDRSFIISLINKDEFMVKMKKCSSDGRGVYFTQSFDLILWDGEEAYSFYEGNIVFLTETPSVAVKDSGQMKFCIYKYCCAQQMVSEIFDIYGILTGRSPKTSHLENIQIYVFASWSGGSGCSTVAVETARELNRFYGRKVLYLSFEEIESTENFMRGYSGTFSLSKYLYHLLKKNGKAPFIESYIVKDEYGVEAFSPEKGRNPLKKLNGRELCTFLDAVISDGRYDTLVIDIGGSLSENDIMCLDMAEKICIVTLPENNKYREEKYVRYLLCKCGEHVMNKIVKVVNMAQRDIYGDIEDDLKSKKDGGDDFIEPSVYIEKSRHFIEENGIKKVLDEGGFGSSIGLIAELMTEPETAGNAYA</sequence>
<reference evidence="1" key="1">
    <citation type="submission" date="2020-10" db="EMBL/GenBank/DDBJ databases">
        <authorList>
            <person name="Gilroy R."/>
        </authorList>
    </citation>
    <scope>NUCLEOTIDE SEQUENCE</scope>
    <source>
        <strain evidence="1">CHK176-22527</strain>
    </source>
</reference>
<protein>
    <recommendedName>
        <fullName evidence="3">CobQ/CobB/MinD/ParA nucleotide binding domain-containing protein</fullName>
    </recommendedName>
</protein>
<dbReference type="EMBL" id="DVLX01000028">
    <property type="protein sequence ID" value="HIT99174.1"/>
    <property type="molecule type" value="Genomic_DNA"/>
</dbReference>